<sequence length="80" mass="8376">MPLIAICFLAAVTFSMGQLYGSSTPCPGGPGKLCSSKKCLTLNKNLHVTLATVPALHEQASGKAGFSTPCLIRLTLLKQE</sequence>
<keyword evidence="1" id="KW-0732">Signal</keyword>
<dbReference type="EMBL" id="GEGO01000519">
    <property type="protein sequence ID" value="JAR94885.1"/>
    <property type="molecule type" value="Transcribed_RNA"/>
</dbReference>
<protein>
    <submittedName>
        <fullName evidence="2">Putative secreted protein</fullName>
    </submittedName>
</protein>
<name>A0A147BWZ6_IXORI</name>
<organism evidence="2">
    <name type="scientific">Ixodes ricinus</name>
    <name type="common">Common tick</name>
    <name type="synonym">Acarus ricinus</name>
    <dbReference type="NCBI Taxonomy" id="34613"/>
    <lineage>
        <taxon>Eukaryota</taxon>
        <taxon>Metazoa</taxon>
        <taxon>Ecdysozoa</taxon>
        <taxon>Arthropoda</taxon>
        <taxon>Chelicerata</taxon>
        <taxon>Arachnida</taxon>
        <taxon>Acari</taxon>
        <taxon>Parasitiformes</taxon>
        <taxon>Ixodida</taxon>
        <taxon>Ixodoidea</taxon>
        <taxon>Ixodidae</taxon>
        <taxon>Ixodinae</taxon>
        <taxon>Ixodes</taxon>
    </lineage>
</organism>
<evidence type="ECO:0000256" key="1">
    <source>
        <dbReference type="SAM" id="SignalP"/>
    </source>
</evidence>
<dbReference type="AlphaFoldDB" id="A0A147BWZ6"/>
<accession>A0A147BWZ6</accession>
<reference evidence="2" key="1">
    <citation type="journal article" date="2018" name="PLoS Negl. Trop. Dis.">
        <title>Sialome diversity of ticks revealed by RNAseq of single tick salivary glands.</title>
        <authorList>
            <person name="Perner J."/>
            <person name="Kropackova S."/>
            <person name="Kopacek P."/>
            <person name="Ribeiro J.M."/>
        </authorList>
    </citation>
    <scope>NUCLEOTIDE SEQUENCE</scope>
    <source>
        <strain evidence="2">Siblings of single egg batch collected in Ceske Budejovice</strain>
        <tissue evidence="2">Salivary glands</tissue>
    </source>
</reference>
<feature type="signal peptide" evidence="1">
    <location>
        <begin position="1"/>
        <end position="17"/>
    </location>
</feature>
<evidence type="ECO:0000313" key="2">
    <source>
        <dbReference type="EMBL" id="JAR94885.1"/>
    </source>
</evidence>
<proteinExistence type="predicted"/>
<feature type="chain" id="PRO_5007543204" evidence="1">
    <location>
        <begin position="18"/>
        <end position="80"/>
    </location>
</feature>